<accession>W4GNW3</accession>
<reference evidence="1" key="1">
    <citation type="submission" date="2013-12" db="EMBL/GenBank/DDBJ databases">
        <title>The Genome Sequence of Aphanomyces astaci APO3.</title>
        <authorList>
            <consortium name="The Broad Institute Genomics Platform"/>
            <person name="Russ C."/>
            <person name="Tyler B."/>
            <person name="van West P."/>
            <person name="Dieguez-Uribeondo J."/>
            <person name="Young S.K."/>
            <person name="Zeng Q."/>
            <person name="Gargeya S."/>
            <person name="Fitzgerald M."/>
            <person name="Abouelleil A."/>
            <person name="Alvarado L."/>
            <person name="Chapman S.B."/>
            <person name="Gainer-Dewar J."/>
            <person name="Goldberg J."/>
            <person name="Griggs A."/>
            <person name="Gujja S."/>
            <person name="Hansen M."/>
            <person name="Howarth C."/>
            <person name="Imamovic A."/>
            <person name="Ireland A."/>
            <person name="Larimer J."/>
            <person name="McCowan C."/>
            <person name="Murphy C."/>
            <person name="Pearson M."/>
            <person name="Poon T.W."/>
            <person name="Priest M."/>
            <person name="Roberts A."/>
            <person name="Saif S."/>
            <person name="Shea T."/>
            <person name="Sykes S."/>
            <person name="Wortman J."/>
            <person name="Nusbaum C."/>
            <person name="Birren B."/>
        </authorList>
    </citation>
    <scope>NUCLEOTIDE SEQUENCE [LARGE SCALE GENOMIC DNA]</scope>
    <source>
        <strain evidence="1">APO3</strain>
    </source>
</reference>
<dbReference type="EMBL" id="KI913125">
    <property type="protein sequence ID" value="ETV80694.1"/>
    <property type="molecule type" value="Genomic_DNA"/>
</dbReference>
<organism evidence="1">
    <name type="scientific">Aphanomyces astaci</name>
    <name type="common">Crayfish plague agent</name>
    <dbReference type="NCBI Taxonomy" id="112090"/>
    <lineage>
        <taxon>Eukaryota</taxon>
        <taxon>Sar</taxon>
        <taxon>Stramenopiles</taxon>
        <taxon>Oomycota</taxon>
        <taxon>Saprolegniomycetes</taxon>
        <taxon>Saprolegniales</taxon>
        <taxon>Verrucalvaceae</taxon>
        <taxon>Aphanomyces</taxon>
    </lineage>
</organism>
<dbReference type="VEuPathDB" id="FungiDB:H257_06197"/>
<sequence>MQLPPLTRALLPVQSRVKESVVKQPVVKEPVEMASVVKELVVMAWVVIPESASFSRLSQSRIEFG</sequence>
<dbReference type="RefSeq" id="XP_009829641.1">
    <property type="nucleotide sequence ID" value="XM_009831339.1"/>
</dbReference>
<protein>
    <submittedName>
        <fullName evidence="1">Uncharacterized protein</fullName>
    </submittedName>
</protein>
<name>W4GNW3_APHAT</name>
<evidence type="ECO:0000313" key="1">
    <source>
        <dbReference type="EMBL" id="ETV80694.1"/>
    </source>
</evidence>
<gene>
    <name evidence="1" type="ORF">H257_06197</name>
</gene>
<dbReference type="GeneID" id="20808193"/>
<dbReference type="AlphaFoldDB" id="W4GNW3"/>
<proteinExistence type="predicted"/>